<feature type="transmembrane region" description="Helical" evidence="1">
    <location>
        <begin position="45"/>
        <end position="63"/>
    </location>
</feature>
<dbReference type="EMBL" id="NBWU01000009">
    <property type="protein sequence ID" value="PCE62457.1"/>
    <property type="molecule type" value="Genomic_DNA"/>
</dbReference>
<keyword evidence="1" id="KW-0812">Transmembrane</keyword>
<dbReference type="RefSeq" id="WP_097443828.1">
    <property type="nucleotide sequence ID" value="NZ_NBWU01000009.1"/>
</dbReference>
<accession>A0A2A4G184</accession>
<proteinExistence type="predicted"/>
<feature type="transmembrane region" description="Helical" evidence="1">
    <location>
        <begin position="12"/>
        <end position="33"/>
    </location>
</feature>
<keyword evidence="1" id="KW-1133">Transmembrane helix</keyword>
<feature type="transmembrane region" description="Helical" evidence="1">
    <location>
        <begin position="75"/>
        <end position="96"/>
    </location>
</feature>
<dbReference type="AlphaFoldDB" id="A0A2A4G184"/>
<evidence type="ECO:0000313" key="2">
    <source>
        <dbReference type="EMBL" id="PCE62457.1"/>
    </source>
</evidence>
<protein>
    <submittedName>
        <fullName evidence="2">DUF4199 domain-containing protein</fullName>
    </submittedName>
</protein>
<evidence type="ECO:0000313" key="3">
    <source>
        <dbReference type="Proteomes" id="UP000219559"/>
    </source>
</evidence>
<feature type="transmembrane region" description="Helical" evidence="1">
    <location>
        <begin position="139"/>
        <end position="166"/>
    </location>
</feature>
<keyword evidence="3" id="KW-1185">Reference proteome</keyword>
<name>A0A2A4G184_9FLAO</name>
<sequence>MEENQIKPGKFSWTYGLITGMASVILGAMLYFADMAYEQRWEVTVLGLLILTAGVVLGILSFKKANGGFLKLAQALKLGAGIGAVAALLGIVWHLLLTNVIEPDFIDNVMAFQKAKILKENPGMDVAQLDKGMEMQKSIMAYATYPVMIIFNVIVGLIIGLIAGLITKKEPDTY</sequence>
<comment type="caution">
    <text evidence="2">The sequence shown here is derived from an EMBL/GenBank/DDBJ whole genome shotgun (WGS) entry which is preliminary data.</text>
</comment>
<dbReference type="Proteomes" id="UP000219559">
    <property type="component" value="Unassembled WGS sequence"/>
</dbReference>
<dbReference type="OrthoDB" id="1122768at2"/>
<evidence type="ECO:0000256" key="1">
    <source>
        <dbReference type="SAM" id="Phobius"/>
    </source>
</evidence>
<gene>
    <name evidence="2" type="ORF">B7P33_19080</name>
</gene>
<dbReference type="InterPro" id="IPR025250">
    <property type="entry name" value="DUF4199"/>
</dbReference>
<dbReference type="Pfam" id="PF13858">
    <property type="entry name" value="DUF4199"/>
    <property type="match status" value="1"/>
</dbReference>
<organism evidence="2 3">
    <name type="scientific">Sediminicola luteus</name>
    <dbReference type="NCBI Taxonomy" id="319238"/>
    <lineage>
        <taxon>Bacteria</taxon>
        <taxon>Pseudomonadati</taxon>
        <taxon>Bacteroidota</taxon>
        <taxon>Flavobacteriia</taxon>
        <taxon>Flavobacteriales</taxon>
        <taxon>Flavobacteriaceae</taxon>
        <taxon>Sediminicola</taxon>
    </lineage>
</organism>
<keyword evidence="1" id="KW-0472">Membrane</keyword>
<reference evidence="2 3" key="1">
    <citation type="submission" date="2017-04" db="EMBL/GenBank/DDBJ databases">
        <title>A new member of the family Flavobacteriaceae isolated from ascidians.</title>
        <authorList>
            <person name="Chen L."/>
        </authorList>
    </citation>
    <scope>NUCLEOTIDE SEQUENCE [LARGE SCALE GENOMIC DNA]</scope>
    <source>
        <strain evidence="2 3">HQA918</strain>
    </source>
</reference>